<name>A0A1M5F5X1_9GAMM</name>
<dbReference type="AlphaFoldDB" id="A0A1M5F5X1"/>
<evidence type="ECO:0000313" key="2">
    <source>
        <dbReference type="Proteomes" id="UP000184346"/>
    </source>
</evidence>
<dbReference type="EMBL" id="FQUJ01000032">
    <property type="protein sequence ID" value="SHF86916.1"/>
    <property type="molecule type" value="Genomic_DNA"/>
</dbReference>
<evidence type="ECO:0000313" key="1">
    <source>
        <dbReference type="EMBL" id="SHF86916.1"/>
    </source>
</evidence>
<proteinExistence type="predicted"/>
<dbReference type="RefSeq" id="WP_175547014.1">
    <property type="nucleotide sequence ID" value="NZ_FQUJ01000032.1"/>
</dbReference>
<accession>A0A1M5F5X1</accession>
<reference evidence="1 2" key="1">
    <citation type="submission" date="2016-11" db="EMBL/GenBank/DDBJ databases">
        <authorList>
            <person name="Jaros S."/>
            <person name="Januszkiewicz K."/>
            <person name="Wedrychowicz H."/>
        </authorList>
    </citation>
    <scope>NUCLEOTIDE SEQUENCE [LARGE SCALE GENOMIC DNA]</scope>
    <source>
        <strain evidence="1 2">DSM 19980</strain>
    </source>
</reference>
<sequence length="90" mass="10535">RQLRQLGQRDGWQPRDVEVRPALGLVGFDEVKGGGFFAKKLKDDAFGFVNQSTWLFEHSAMKYPTEEIFVKSYQEGIMRRMQKNSRFGQY</sequence>
<dbReference type="STRING" id="1121942.SAMN02745148_03725"/>
<dbReference type="Proteomes" id="UP000184346">
    <property type="component" value="Unassembled WGS sequence"/>
</dbReference>
<protein>
    <submittedName>
        <fullName evidence="1">Uncharacterized protein</fullName>
    </submittedName>
</protein>
<organism evidence="1 2">
    <name type="scientific">Modicisalibacter ilicicola DSM 19980</name>
    <dbReference type="NCBI Taxonomy" id="1121942"/>
    <lineage>
        <taxon>Bacteria</taxon>
        <taxon>Pseudomonadati</taxon>
        <taxon>Pseudomonadota</taxon>
        <taxon>Gammaproteobacteria</taxon>
        <taxon>Oceanospirillales</taxon>
        <taxon>Halomonadaceae</taxon>
        <taxon>Modicisalibacter</taxon>
    </lineage>
</organism>
<gene>
    <name evidence="1" type="ORF">SAMN02745148_03725</name>
</gene>
<feature type="non-terminal residue" evidence="1">
    <location>
        <position position="1"/>
    </location>
</feature>
<keyword evidence="2" id="KW-1185">Reference proteome</keyword>